<evidence type="ECO:0000313" key="1">
    <source>
        <dbReference type="EMBL" id="ATZ18898.1"/>
    </source>
</evidence>
<name>A0A2K8P0C7_9MOLU</name>
<gene>
    <name evidence="1" type="ORF">ESOMN_v1c05160</name>
</gene>
<protein>
    <submittedName>
        <fullName evidence="1">Uncharacterized protein</fullName>
    </submittedName>
</protein>
<dbReference type="Proteomes" id="UP000232230">
    <property type="component" value="Chromosome"/>
</dbReference>
<accession>A0A2K8P0C7</accession>
<dbReference type="KEGG" id="esx:ESOMN_v1c05160"/>
<reference evidence="1 2" key="1">
    <citation type="submission" date="2017-11" db="EMBL/GenBank/DDBJ databases">
        <title>Genome sequence of Entomoplasma somnilux PYAN-1 (ATCC 49194).</title>
        <authorList>
            <person name="Lo W.-S."/>
            <person name="Gasparich G.E."/>
            <person name="Kuo C.-H."/>
        </authorList>
    </citation>
    <scope>NUCLEOTIDE SEQUENCE [LARGE SCALE GENOMIC DNA]</scope>
    <source>
        <strain evidence="1 2">PYAN-1</strain>
    </source>
</reference>
<proteinExistence type="predicted"/>
<sequence>MATLDQITGIIDFELADLEAAWSNSPILLNKNEIEFRLCYICKFHIERKNFAGINQNDSFAWTIDLINAKKPKLEFTNFIAVHQSCIENRQSLDSRKQLKYVKAMKWEFDESFWNK</sequence>
<evidence type="ECO:0000313" key="2">
    <source>
        <dbReference type="Proteomes" id="UP000232230"/>
    </source>
</evidence>
<dbReference type="EMBL" id="CP024965">
    <property type="protein sequence ID" value="ATZ18898.1"/>
    <property type="molecule type" value="Genomic_DNA"/>
</dbReference>
<dbReference type="RefSeq" id="WP_156920190.1">
    <property type="nucleotide sequence ID" value="NZ_CP024965.1"/>
</dbReference>
<dbReference type="AlphaFoldDB" id="A0A2K8P0C7"/>
<keyword evidence="2" id="KW-1185">Reference proteome</keyword>
<organism evidence="1 2">
    <name type="scientific">Williamsoniiplasma somnilux</name>
    <dbReference type="NCBI Taxonomy" id="215578"/>
    <lineage>
        <taxon>Bacteria</taxon>
        <taxon>Bacillati</taxon>
        <taxon>Mycoplasmatota</taxon>
        <taxon>Mollicutes</taxon>
        <taxon>Entomoplasmatales</taxon>
        <taxon>Williamsoniiplasma</taxon>
    </lineage>
</organism>